<dbReference type="InterPro" id="IPR036875">
    <property type="entry name" value="Znf_CCHC_sf"/>
</dbReference>
<evidence type="ECO:0000313" key="3">
    <source>
        <dbReference type="EMBL" id="CAH2226673.1"/>
    </source>
</evidence>
<feature type="domain" description="CCHC-type" evidence="2">
    <location>
        <begin position="454"/>
        <end position="469"/>
    </location>
</feature>
<dbReference type="InterPro" id="IPR001878">
    <property type="entry name" value="Znf_CCHC"/>
</dbReference>
<keyword evidence="1" id="KW-0479">Metal-binding</keyword>
<dbReference type="EMBL" id="CAKXAJ010021802">
    <property type="protein sequence ID" value="CAH2226673.1"/>
    <property type="molecule type" value="Genomic_DNA"/>
</dbReference>
<keyword evidence="1" id="KW-0862">Zinc</keyword>
<dbReference type="PROSITE" id="PS50158">
    <property type="entry name" value="ZF_CCHC"/>
    <property type="match status" value="1"/>
</dbReference>
<dbReference type="GO" id="GO:0003676">
    <property type="term" value="F:nucleic acid binding"/>
    <property type="evidence" value="ECO:0007669"/>
    <property type="project" value="InterPro"/>
</dbReference>
<evidence type="ECO:0000256" key="1">
    <source>
        <dbReference type="PROSITE-ProRule" id="PRU00047"/>
    </source>
</evidence>
<accession>A0A8S4QX23</accession>
<proteinExistence type="predicted"/>
<evidence type="ECO:0000259" key="2">
    <source>
        <dbReference type="PROSITE" id="PS50158"/>
    </source>
</evidence>
<dbReference type="GO" id="GO:0008270">
    <property type="term" value="F:zinc ion binding"/>
    <property type="evidence" value="ECO:0007669"/>
    <property type="project" value="UniProtKB-KW"/>
</dbReference>
<dbReference type="Proteomes" id="UP000838756">
    <property type="component" value="Unassembled WGS sequence"/>
</dbReference>
<keyword evidence="4" id="KW-1185">Reference proteome</keyword>
<dbReference type="SUPFAM" id="SSF57756">
    <property type="entry name" value="Retrovirus zinc finger-like domains"/>
    <property type="match status" value="1"/>
</dbReference>
<dbReference type="Gene3D" id="4.10.60.10">
    <property type="entry name" value="Zinc finger, CCHC-type"/>
    <property type="match status" value="1"/>
</dbReference>
<gene>
    <name evidence="3" type="primary">jg14360</name>
    <name evidence="3" type="ORF">PAEG_LOCUS7368</name>
</gene>
<comment type="caution">
    <text evidence="3">The sequence shown here is derived from an EMBL/GenBank/DDBJ whole genome shotgun (WGS) entry which is preliminary data.</text>
</comment>
<dbReference type="SMART" id="SM00343">
    <property type="entry name" value="ZnF_C2HC"/>
    <property type="match status" value="2"/>
</dbReference>
<dbReference type="OrthoDB" id="425619at2759"/>
<evidence type="ECO:0000313" key="4">
    <source>
        <dbReference type="Proteomes" id="UP000838756"/>
    </source>
</evidence>
<sequence length="505" mass="57925">MDPQFLLKDEVEFELACRGYTQPGLVSALKNILKRMLEAESLMEVSYEVKPPQSSVKNPSAELDVCTDKIGNIMRYVSELNEKPDKLLYKRLVSRLFHLVNRLKFVTPVDQMEKDKKNALLNNAVILLKDLEGKDDIEDNEDITPEMIAALHNSIGEDSKKILSRIDDQATKGKVDLPATSKTMHNTDTEQINVTKRDVGVRRVSFAQDDFDIATFHNLRSSPSKLLNSTTIEEIQSGRKHKLVPISQWGVHFYGDNKFSVNAFIERVEELRDARNATDEDLWRHAIDFFKGNALIWFRANRMFVGNWNELVLLLKRTFQSPYYQEALLTEAKARTQGKNEPVLIFIAVMQNMFNRLPNPILESEKLMIIVKNLQPYYQRAVCRDTFTSLLDLVNVLRIIERTKVNCDNFQEPKVVVNSLEPDLAYKSNSDIASEPKEVCELKNKMDISNINMRCWNCRETGHLFRSCPIPKQRLFCYRCGRFGITLKDCSCKGNASGESSKPAN</sequence>
<organism evidence="3 4">
    <name type="scientific">Pararge aegeria aegeria</name>
    <dbReference type="NCBI Taxonomy" id="348720"/>
    <lineage>
        <taxon>Eukaryota</taxon>
        <taxon>Metazoa</taxon>
        <taxon>Ecdysozoa</taxon>
        <taxon>Arthropoda</taxon>
        <taxon>Hexapoda</taxon>
        <taxon>Insecta</taxon>
        <taxon>Pterygota</taxon>
        <taxon>Neoptera</taxon>
        <taxon>Endopterygota</taxon>
        <taxon>Lepidoptera</taxon>
        <taxon>Glossata</taxon>
        <taxon>Ditrysia</taxon>
        <taxon>Papilionoidea</taxon>
        <taxon>Nymphalidae</taxon>
        <taxon>Satyrinae</taxon>
        <taxon>Satyrini</taxon>
        <taxon>Parargina</taxon>
        <taxon>Pararge</taxon>
    </lineage>
</organism>
<name>A0A8S4QX23_9NEOP</name>
<dbReference type="AlphaFoldDB" id="A0A8S4QX23"/>
<reference evidence="3" key="1">
    <citation type="submission" date="2022-03" db="EMBL/GenBank/DDBJ databases">
        <authorList>
            <person name="Lindestad O."/>
        </authorList>
    </citation>
    <scope>NUCLEOTIDE SEQUENCE</scope>
</reference>
<protein>
    <submittedName>
        <fullName evidence="3">Jg14360 protein</fullName>
    </submittedName>
</protein>
<keyword evidence="1" id="KW-0863">Zinc-finger</keyword>